<keyword evidence="1" id="KW-0812">Transmembrane</keyword>
<comment type="caution">
    <text evidence="2">The sequence shown here is derived from an EMBL/GenBank/DDBJ whole genome shotgun (WGS) entry which is preliminary data.</text>
</comment>
<name>A0A7X2N458_9FIRM</name>
<dbReference type="EMBL" id="VUMM01000022">
    <property type="protein sequence ID" value="MSS02159.1"/>
    <property type="molecule type" value="Genomic_DNA"/>
</dbReference>
<evidence type="ECO:0000313" key="2">
    <source>
        <dbReference type="EMBL" id="MSS02159.1"/>
    </source>
</evidence>
<keyword evidence="1" id="KW-1133">Transmembrane helix</keyword>
<evidence type="ECO:0000256" key="1">
    <source>
        <dbReference type="SAM" id="Phobius"/>
    </source>
</evidence>
<organism evidence="2 3">
    <name type="scientific">Floccifex porci</name>
    <dbReference type="NCBI Taxonomy" id="2606629"/>
    <lineage>
        <taxon>Bacteria</taxon>
        <taxon>Bacillati</taxon>
        <taxon>Bacillota</taxon>
        <taxon>Erysipelotrichia</taxon>
        <taxon>Erysipelotrichales</taxon>
        <taxon>Erysipelotrichaceae</taxon>
        <taxon>Floccifex</taxon>
    </lineage>
</organism>
<feature type="transmembrane region" description="Helical" evidence="1">
    <location>
        <begin position="20"/>
        <end position="37"/>
    </location>
</feature>
<feature type="transmembrane region" description="Helical" evidence="1">
    <location>
        <begin position="43"/>
        <end position="60"/>
    </location>
</feature>
<dbReference type="Proteomes" id="UP000470082">
    <property type="component" value="Unassembled WGS sequence"/>
</dbReference>
<gene>
    <name evidence="2" type="ORF">FYJ50_08675</name>
</gene>
<reference evidence="2 3" key="1">
    <citation type="submission" date="2019-08" db="EMBL/GenBank/DDBJ databases">
        <title>In-depth cultivation of the pig gut microbiome towards novel bacterial diversity and tailored functional studies.</title>
        <authorList>
            <person name="Wylensek D."/>
            <person name="Hitch T.C.A."/>
            <person name="Clavel T."/>
        </authorList>
    </citation>
    <scope>NUCLEOTIDE SEQUENCE [LARGE SCALE GENOMIC DNA]</scope>
    <source>
        <strain evidence="2 3">LKV-178-WT-2G</strain>
    </source>
</reference>
<evidence type="ECO:0000313" key="3">
    <source>
        <dbReference type="Proteomes" id="UP000470082"/>
    </source>
</evidence>
<keyword evidence="3" id="KW-1185">Reference proteome</keyword>
<dbReference type="RefSeq" id="WP_154461117.1">
    <property type="nucleotide sequence ID" value="NZ_VUMM01000022.1"/>
</dbReference>
<sequence length="127" mass="15105">MNKFKAKMIQFMSGRYGSDALNQFLVIVSLILCFIQIIVRNSILNALILILLIYVNYRTLSRNIVARRLENDKFTRLIKPYQLKWKYRKTHKVFRCKQCKQIIRVPKHKGTIEITCPKCKTKVTKRT</sequence>
<protein>
    <recommendedName>
        <fullName evidence="4">Zn-finger containing protein</fullName>
    </recommendedName>
</protein>
<proteinExistence type="predicted"/>
<accession>A0A7X2N458</accession>
<dbReference type="AlphaFoldDB" id="A0A7X2N458"/>
<evidence type="ECO:0008006" key="4">
    <source>
        <dbReference type="Google" id="ProtNLM"/>
    </source>
</evidence>
<keyword evidence="1" id="KW-0472">Membrane</keyword>